<keyword evidence="3" id="KW-1185">Reference proteome</keyword>
<dbReference type="AlphaFoldDB" id="A0A381J907"/>
<dbReference type="Pfam" id="PF13333">
    <property type="entry name" value="rve_2"/>
    <property type="match status" value="1"/>
</dbReference>
<dbReference type="InterPro" id="IPR048020">
    <property type="entry name" value="Transpos_IS3"/>
</dbReference>
<dbReference type="InterPro" id="IPR012337">
    <property type="entry name" value="RNaseH-like_sf"/>
</dbReference>
<gene>
    <name evidence="2" type="ORF">NCTC9836_01198</name>
</gene>
<name>A0A381J907_9CLOT</name>
<dbReference type="InterPro" id="IPR050900">
    <property type="entry name" value="Transposase_IS3/IS150/IS904"/>
</dbReference>
<proteinExistence type="predicted"/>
<dbReference type="GO" id="GO:0015074">
    <property type="term" value="P:DNA integration"/>
    <property type="evidence" value="ECO:0007669"/>
    <property type="project" value="InterPro"/>
</dbReference>
<dbReference type="NCBIfam" id="NF033516">
    <property type="entry name" value="transpos_IS3"/>
    <property type="match status" value="1"/>
</dbReference>
<dbReference type="InterPro" id="IPR036397">
    <property type="entry name" value="RNaseH_sf"/>
</dbReference>
<dbReference type="PANTHER" id="PTHR46889">
    <property type="entry name" value="TRANSPOSASE INSF FOR INSERTION SEQUENCE IS3B-RELATED"/>
    <property type="match status" value="1"/>
</dbReference>
<dbReference type="GO" id="GO:0003676">
    <property type="term" value="F:nucleic acid binding"/>
    <property type="evidence" value="ECO:0007669"/>
    <property type="project" value="InterPro"/>
</dbReference>
<reference evidence="2 3" key="1">
    <citation type="submission" date="2018-06" db="EMBL/GenBank/DDBJ databases">
        <authorList>
            <consortium name="Pathogen Informatics"/>
            <person name="Doyle S."/>
        </authorList>
    </citation>
    <scope>NUCLEOTIDE SEQUENCE [LARGE SCALE GENOMIC DNA]</scope>
    <source>
        <strain evidence="2 3">NCTC9836</strain>
    </source>
</reference>
<dbReference type="Pfam" id="PF00665">
    <property type="entry name" value="rve"/>
    <property type="match status" value="1"/>
</dbReference>
<protein>
    <submittedName>
        <fullName evidence="2">Transposase</fullName>
    </submittedName>
</protein>
<dbReference type="EMBL" id="UFWZ01000001">
    <property type="protein sequence ID" value="SUY46887.1"/>
    <property type="molecule type" value="Genomic_DNA"/>
</dbReference>
<feature type="domain" description="Integrase catalytic" evidence="1">
    <location>
        <begin position="35"/>
        <end position="196"/>
    </location>
</feature>
<dbReference type="SUPFAM" id="SSF53098">
    <property type="entry name" value="Ribonuclease H-like"/>
    <property type="match status" value="1"/>
</dbReference>
<dbReference type="Gene3D" id="3.30.420.10">
    <property type="entry name" value="Ribonuclease H-like superfamily/Ribonuclease H"/>
    <property type="match status" value="1"/>
</dbReference>
<organism evidence="2 3">
    <name type="scientific">Clostridium putrefaciens</name>
    <dbReference type="NCBI Taxonomy" id="99675"/>
    <lineage>
        <taxon>Bacteria</taxon>
        <taxon>Bacillati</taxon>
        <taxon>Bacillota</taxon>
        <taxon>Clostridia</taxon>
        <taxon>Eubacteriales</taxon>
        <taxon>Clostridiaceae</taxon>
        <taxon>Clostridium</taxon>
    </lineage>
</organism>
<evidence type="ECO:0000259" key="1">
    <source>
        <dbReference type="PROSITE" id="PS50994"/>
    </source>
</evidence>
<dbReference type="InterPro" id="IPR001584">
    <property type="entry name" value="Integrase_cat-core"/>
</dbReference>
<dbReference type="PANTHER" id="PTHR46889:SF4">
    <property type="entry name" value="TRANSPOSASE INSO FOR INSERTION SEQUENCE ELEMENT IS911B-RELATED"/>
    <property type="match status" value="1"/>
</dbReference>
<accession>A0A381J907</accession>
<dbReference type="PROSITE" id="PS50994">
    <property type="entry name" value="INTEGRASE"/>
    <property type="match status" value="1"/>
</dbReference>
<sequence>MEKYSLVSSYTVAQYKVHRKGCNEDNIPNTVNREFKDREKLEVVVSDLTYVRVNKKWSYICTLLDLYNREIIGFSAGPKKDANLLYQAFLNYKYPLTDIKIFHTDRGNEFKNKTIDEVINIFEIERSLSNKGCPYDNAAAESLFNTIKTEFAKERDFDNINILRLEFGGYINWYNNHRLHGSLNYLTPMEYKEKMRLEVQ</sequence>
<evidence type="ECO:0000313" key="2">
    <source>
        <dbReference type="EMBL" id="SUY46887.1"/>
    </source>
</evidence>
<dbReference type="Proteomes" id="UP000254664">
    <property type="component" value="Unassembled WGS sequence"/>
</dbReference>
<evidence type="ECO:0000313" key="3">
    <source>
        <dbReference type="Proteomes" id="UP000254664"/>
    </source>
</evidence>